<organism evidence="1">
    <name type="scientific">Peromfec virus RodF7_13</name>
    <dbReference type="NCBI Taxonomy" id="2929348"/>
    <lineage>
        <taxon>Viruses</taxon>
        <taxon>Monodnaviria</taxon>
        <taxon>Sangervirae</taxon>
        <taxon>Phixviricota</taxon>
        <taxon>Malgrandaviricetes</taxon>
        <taxon>Petitvirales</taxon>
        <taxon>Microviridae</taxon>
    </lineage>
</organism>
<proteinExistence type="predicted"/>
<evidence type="ECO:0000313" key="1">
    <source>
        <dbReference type="EMBL" id="UPW41770.1"/>
    </source>
</evidence>
<reference evidence="1" key="1">
    <citation type="submission" date="2022-02" db="EMBL/GenBank/DDBJ databases">
        <title>Towards deciphering the DNA virus diversity associated with rodent species in the families Cricetidae and Heteromyidae.</title>
        <authorList>
            <person name="Lund M."/>
            <person name="Larsen B.B."/>
            <person name="Gryseels S."/>
            <person name="Kraberger S."/>
            <person name="Rowsey D.M."/>
            <person name="Steger L."/>
            <person name="Yule K.M."/>
            <person name="Upham N.S."/>
            <person name="Worobey M."/>
            <person name="Van Doorslaer K."/>
            <person name="Varsani A."/>
        </authorList>
    </citation>
    <scope>NUCLEOTIDE SEQUENCE</scope>
    <source>
        <strain evidence="1">NeonRodF7_13</strain>
    </source>
</reference>
<name>A0A976N2V4_9VIRU</name>
<accession>A0A976N2V4</accession>
<sequence>MKEIKLEISENMEKWLEEAAAKIDRNKEDVILIMILKEMKKEKDERDKKRKAIDRLIKHQIQNN</sequence>
<protein>
    <submittedName>
        <fullName evidence="1">Uncharacterized protein</fullName>
    </submittedName>
</protein>
<dbReference type="EMBL" id="OM869663">
    <property type="protein sequence ID" value="UPW41770.1"/>
    <property type="molecule type" value="Genomic_DNA"/>
</dbReference>